<feature type="non-terminal residue" evidence="2">
    <location>
        <position position="89"/>
    </location>
</feature>
<accession>A0ABN9A6V0</accession>
<comment type="caution">
    <text evidence="2">The sequence shown here is derived from an EMBL/GenBank/DDBJ whole genome shotgun (WGS) entry which is preliminary data.</text>
</comment>
<feature type="domain" description="Protein kinase" evidence="1">
    <location>
        <begin position="1"/>
        <end position="89"/>
    </location>
</feature>
<gene>
    <name evidence="2" type="ORF">SPARVUS_LOCUS2499</name>
</gene>
<dbReference type="PROSITE" id="PS50011">
    <property type="entry name" value="PROTEIN_KINASE_DOM"/>
    <property type="match status" value="1"/>
</dbReference>
<dbReference type="Proteomes" id="UP001162483">
    <property type="component" value="Unassembled WGS sequence"/>
</dbReference>
<dbReference type="InterPro" id="IPR000719">
    <property type="entry name" value="Prot_kinase_dom"/>
</dbReference>
<evidence type="ECO:0000313" key="2">
    <source>
        <dbReference type="EMBL" id="CAI9531448.1"/>
    </source>
</evidence>
<protein>
    <recommendedName>
        <fullName evidence="1">Protein kinase domain-containing protein</fullName>
    </recommendedName>
</protein>
<dbReference type="Pfam" id="PF07714">
    <property type="entry name" value="PK_Tyr_Ser-Thr"/>
    <property type="match status" value="1"/>
</dbReference>
<reference evidence="2" key="1">
    <citation type="submission" date="2023-05" db="EMBL/GenBank/DDBJ databases">
        <authorList>
            <person name="Stuckert A."/>
        </authorList>
    </citation>
    <scope>NUCLEOTIDE SEQUENCE</scope>
</reference>
<organism evidence="2 3">
    <name type="scientific">Staurois parvus</name>
    <dbReference type="NCBI Taxonomy" id="386267"/>
    <lineage>
        <taxon>Eukaryota</taxon>
        <taxon>Metazoa</taxon>
        <taxon>Chordata</taxon>
        <taxon>Craniata</taxon>
        <taxon>Vertebrata</taxon>
        <taxon>Euteleostomi</taxon>
        <taxon>Amphibia</taxon>
        <taxon>Batrachia</taxon>
        <taxon>Anura</taxon>
        <taxon>Neobatrachia</taxon>
        <taxon>Ranoidea</taxon>
        <taxon>Ranidae</taxon>
        <taxon>Staurois</taxon>
    </lineage>
</organism>
<evidence type="ECO:0000313" key="3">
    <source>
        <dbReference type="Proteomes" id="UP001162483"/>
    </source>
</evidence>
<dbReference type="Gene3D" id="1.10.510.10">
    <property type="entry name" value="Transferase(Phosphotransferase) domain 1"/>
    <property type="match status" value="1"/>
</dbReference>
<evidence type="ECO:0000259" key="1">
    <source>
        <dbReference type="PROSITE" id="PS50011"/>
    </source>
</evidence>
<keyword evidence="3" id="KW-1185">Reference proteome</keyword>
<proteinExistence type="predicted"/>
<dbReference type="PANTHER" id="PTHR45807">
    <property type="entry name" value="TYROSINE-PROTEIN KINASE HOPSCOTCH"/>
    <property type="match status" value="1"/>
</dbReference>
<dbReference type="SUPFAM" id="SSF56112">
    <property type="entry name" value="Protein kinase-like (PK-like)"/>
    <property type="match status" value="1"/>
</dbReference>
<dbReference type="InterPro" id="IPR001245">
    <property type="entry name" value="Ser-Thr/Tyr_kinase_cat_dom"/>
</dbReference>
<name>A0ABN9A6V0_9NEOB</name>
<dbReference type="InterPro" id="IPR011009">
    <property type="entry name" value="Kinase-like_dom_sf"/>
</dbReference>
<sequence length="89" mass="10405">MLLERIPWLAPECVSDPKNLVLESDCWSFGVTLWEIFNDGIVPLNAEEPEKKLQFYKEQLKLPAPHWIELASLEQQCMSYNLALRPSFR</sequence>
<dbReference type="PANTHER" id="PTHR45807:SF3">
    <property type="entry name" value="TYROSINE-PROTEIN KINASE JAK3"/>
    <property type="match status" value="1"/>
</dbReference>
<dbReference type="EMBL" id="CATNWA010000002">
    <property type="protein sequence ID" value="CAI9531448.1"/>
    <property type="molecule type" value="Genomic_DNA"/>
</dbReference>
<dbReference type="InterPro" id="IPR051286">
    <property type="entry name" value="JAK"/>
</dbReference>